<evidence type="ECO:0000256" key="6">
    <source>
        <dbReference type="ARBA" id="ARBA00023242"/>
    </source>
</evidence>
<keyword evidence="10" id="KW-1185">Reference proteome</keyword>
<dbReference type="GO" id="GO:0008270">
    <property type="term" value="F:zinc ion binding"/>
    <property type="evidence" value="ECO:0007669"/>
    <property type="project" value="InterPro"/>
</dbReference>
<sequence length="636" mass="70583">MACSNCRQSKVRCDSAGDGKSCSRCNRLQSKCETVAGFRRVSRVQKVAELERQVQHLATIVAQQHSERTTTPAAADRPTSLPAPTPQLLSATSVRSEPPNGPSPQSLLTSLPAPAIARSIEGIEISSERIHSFFQTFFTFYHPFLPFLDPSFSADAYYALSQPLFWAIIAVAAQRDQTTPSIITSIAPHVVNLAWNTCMSPSPPTCANIQALLLLNLWPYWPYRPWKEHAYLFANVAINCAIRIGLHRPGNPGDFRRMGNEVIGGADFGERLRTWVACNIVGELVASDLGHPPLTSLFDWTVQRVCTPASPEASLIPRDIRHMLLIMRFSNRVSKTMFSNLADPFGFPCETEWPALMNLLEDEAHNLEATLKEEPLSHWTRIIFHSARLYLHAFSLLSPPSSPRRTEALLKAHAAAAQYISTGITMTTDSNPMIEPMLCAPMTVLRRASVASCILLRVHSSKLERYVDATAGELFNTASQIVRRCSFKSGDDLTRHVDMVAQLWRKRIPSSTEANGESPVGRRLAQYDDEDIVMRVRGRGAVSVMFDCLALWRDDIREQQRTSEVAQLPTEPREDYIATGASTSDMETAEQLLSMGSTAAHANTVGMVGMDDWLWDLDFDFGFGDFTNMAHNGGSL</sequence>
<dbReference type="GO" id="GO:0006351">
    <property type="term" value="P:DNA-templated transcription"/>
    <property type="evidence" value="ECO:0007669"/>
    <property type="project" value="InterPro"/>
</dbReference>
<dbReference type="Proteomes" id="UP000033140">
    <property type="component" value="Unassembled WGS sequence"/>
</dbReference>
<accession>A0A0E9NL04</accession>
<comment type="caution">
    <text evidence="9">The sequence shown here is derived from an EMBL/GenBank/DDBJ whole genome shotgun (WGS) entry which is preliminary data.</text>
</comment>
<feature type="compositionally biased region" description="Low complexity" evidence="7">
    <location>
        <begin position="69"/>
        <end position="79"/>
    </location>
</feature>
<dbReference type="RefSeq" id="XP_019025981.1">
    <property type="nucleotide sequence ID" value="XM_019170531.1"/>
</dbReference>
<dbReference type="AlphaFoldDB" id="A0A0E9NL04"/>
<protein>
    <recommendedName>
        <fullName evidence="8">Zn(2)-C6 fungal-type domain-containing protein</fullName>
    </recommendedName>
</protein>
<proteinExistence type="predicted"/>
<evidence type="ECO:0000313" key="10">
    <source>
        <dbReference type="Proteomes" id="UP000033140"/>
    </source>
</evidence>
<dbReference type="Gene3D" id="4.10.240.10">
    <property type="entry name" value="Zn(2)-C6 fungal-type DNA-binding domain"/>
    <property type="match status" value="1"/>
</dbReference>
<dbReference type="InterPro" id="IPR007219">
    <property type="entry name" value="XnlR_reg_dom"/>
</dbReference>
<evidence type="ECO:0000256" key="2">
    <source>
        <dbReference type="ARBA" id="ARBA00022723"/>
    </source>
</evidence>
<dbReference type="InterPro" id="IPR051089">
    <property type="entry name" value="prtT"/>
</dbReference>
<dbReference type="PANTHER" id="PTHR31845:SF21">
    <property type="entry name" value="REGULATORY PROTEIN LEU3"/>
    <property type="match status" value="1"/>
</dbReference>
<evidence type="ECO:0000256" key="5">
    <source>
        <dbReference type="ARBA" id="ARBA00023163"/>
    </source>
</evidence>
<dbReference type="PANTHER" id="PTHR31845">
    <property type="entry name" value="FINGER DOMAIN PROTEIN, PUTATIVE-RELATED"/>
    <property type="match status" value="1"/>
</dbReference>
<dbReference type="OMA" id="ISIMDHD"/>
<name>A0A0E9NL04_SAICN</name>
<dbReference type="PROSITE" id="PS50048">
    <property type="entry name" value="ZN2_CY6_FUNGAL_2"/>
    <property type="match status" value="1"/>
</dbReference>
<dbReference type="Pfam" id="PF04082">
    <property type="entry name" value="Fungal_trans"/>
    <property type="match status" value="1"/>
</dbReference>
<evidence type="ECO:0000256" key="7">
    <source>
        <dbReference type="SAM" id="MobiDB-lite"/>
    </source>
</evidence>
<reference evidence="9 10" key="1">
    <citation type="journal article" date="2011" name="J. Gen. Appl. Microbiol.">
        <title>Draft genome sequencing of the enigmatic yeast Saitoella complicata.</title>
        <authorList>
            <person name="Nishida H."/>
            <person name="Hamamoto M."/>
            <person name="Sugiyama J."/>
        </authorList>
    </citation>
    <scope>NUCLEOTIDE SEQUENCE [LARGE SCALE GENOMIC DNA]</scope>
    <source>
        <strain evidence="9 10">NRRL Y-17804</strain>
    </source>
</reference>
<dbReference type="SUPFAM" id="SSF57701">
    <property type="entry name" value="Zn2/Cys6 DNA-binding domain"/>
    <property type="match status" value="1"/>
</dbReference>
<reference evidence="9 10" key="2">
    <citation type="journal article" date="2014" name="J. Gen. Appl. Microbiol.">
        <title>The early diverging ascomycetous budding yeast Saitoella complicata has three histone deacetylases belonging to the Clr6, Hos2, and Rpd3 lineages.</title>
        <authorList>
            <person name="Nishida H."/>
            <person name="Matsumoto T."/>
            <person name="Kondo S."/>
            <person name="Hamamoto M."/>
            <person name="Yoshikawa H."/>
        </authorList>
    </citation>
    <scope>NUCLEOTIDE SEQUENCE [LARGE SCALE GENOMIC DNA]</scope>
    <source>
        <strain evidence="9 10">NRRL Y-17804</strain>
    </source>
</reference>
<evidence type="ECO:0000313" key="9">
    <source>
        <dbReference type="EMBL" id="GAO50524.1"/>
    </source>
</evidence>
<dbReference type="STRING" id="698492.A0A0E9NL04"/>
<dbReference type="PROSITE" id="PS00463">
    <property type="entry name" value="ZN2_CY6_FUNGAL_1"/>
    <property type="match status" value="1"/>
</dbReference>
<keyword evidence="6" id="KW-0539">Nucleus</keyword>
<dbReference type="GO" id="GO:0005634">
    <property type="term" value="C:nucleus"/>
    <property type="evidence" value="ECO:0007669"/>
    <property type="project" value="UniProtKB-SubCell"/>
</dbReference>
<reference evidence="9 10" key="3">
    <citation type="journal article" date="2015" name="Genome Announc.">
        <title>Draft Genome Sequence of the Archiascomycetous Yeast Saitoella complicata.</title>
        <authorList>
            <person name="Yamauchi K."/>
            <person name="Kondo S."/>
            <person name="Hamamoto M."/>
            <person name="Takahashi Y."/>
            <person name="Ogura Y."/>
            <person name="Hayashi T."/>
            <person name="Nishida H."/>
        </authorList>
    </citation>
    <scope>NUCLEOTIDE SEQUENCE [LARGE SCALE GENOMIC DNA]</scope>
    <source>
        <strain evidence="9 10">NRRL Y-17804</strain>
    </source>
</reference>
<feature type="domain" description="Zn(2)-C6 fungal-type" evidence="8">
    <location>
        <begin position="2"/>
        <end position="34"/>
    </location>
</feature>
<dbReference type="OrthoDB" id="2341546at2759"/>
<keyword evidence="2" id="KW-0479">Metal-binding</keyword>
<dbReference type="GO" id="GO:0000976">
    <property type="term" value="F:transcription cis-regulatory region binding"/>
    <property type="evidence" value="ECO:0007669"/>
    <property type="project" value="TreeGrafter"/>
</dbReference>
<keyword evidence="5" id="KW-0804">Transcription</keyword>
<feature type="region of interest" description="Disordered" evidence="7">
    <location>
        <begin position="62"/>
        <end position="109"/>
    </location>
</feature>
<keyword evidence="4" id="KW-0238">DNA-binding</keyword>
<evidence type="ECO:0000256" key="3">
    <source>
        <dbReference type="ARBA" id="ARBA00023015"/>
    </source>
</evidence>
<evidence type="ECO:0000259" key="8">
    <source>
        <dbReference type="PROSITE" id="PS50048"/>
    </source>
</evidence>
<dbReference type="CDD" id="cd12148">
    <property type="entry name" value="fungal_TF_MHR"/>
    <property type="match status" value="1"/>
</dbReference>
<dbReference type="GO" id="GO:0000981">
    <property type="term" value="F:DNA-binding transcription factor activity, RNA polymerase II-specific"/>
    <property type="evidence" value="ECO:0007669"/>
    <property type="project" value="InterPro"/>
</dbReference>
<dbReference type="EMBL" id="BACD03000034">
    <property type="protein sequence ID" value="GAO50524.1"/>
    <property type="molecule type" value="Genomic_DNA"/>
</dbReference>
<keyword evidence="3" id="KW-0805">Transcription regulation</keyword>
<comment type="subcellular location">
    <subcellularLocation>
        <location evidence="1">Nucleus</location>
    </subcellularLocation>
</comment>
<evidence type="ECO:0000256" key="1">
    <source>
        <dbReference type="ARBA" id="ARBA00004123"/>
    </source>
</evidence>
<dbReference type="CDD" id="cd00067">
    <property type="entry name" value="GAL4"/>
    <property type="match status" value="1"/>
</dbReference>
<organism evidence="9 10">
    <name type="scientific">Saitoella complicata (strain BCRC 22490 / CBS 7301 / JCM 7358 / NBRC 10748 / NRRL Y-17804)</name>
    <dbReference type="NCBI Taxonomy" id="698492"/>
    <lineage>
        <taxon>Eukaryota</taxon>
        <taxon>Fungi</taxon>
        <taxon>Dikarya</taxon>
        <taxon>Ascomycota</taxon>
        <taxon>Taphrinomycotina</taxon>
        <taxon>Taphrinomycotina incertae sedis</taxon>
        <taxon>Saitoella</taxon>
    </lineage>
</organism>
<gene>
    <name evidence="9" type="ORF">G7K_4648-t1</name>
</gene>
<dbReference type="InterPro" id="IPR036864">
    <property type="entry name" value="Zn2-C6_fun-type_DNA-bd_sf"/>
</dbReference>
<evidence type="ECO:0000256" key="4">
    <source>
        <dbReference type="ARBA" id="ARBA00023125"/>
    </source>
</evidence>
<dbReference type="InterPro" id="IPR001138">
    <property type="entry name" value="Zn2Cys6_DnaBD"/>
</dbReference>
<dbReference type="Pfam" id="PF00172">
    <property type="entry name" value="Zn_clus"/>
    <property type="match status" value="1"/>
</dbReference>